<keyword evidence="3" id="KW-1185">Reference proteome</keyword>
<accession>A0A4S1XIY6</accession>
<proteinExistence type="predicted"/>
<gene>
    <name evidence="2" type="ORF">E5A73_02930</name>
</gene>
<dbReference type="InterPro" id="IPR000182">
    <property type="entry name" value="GNAT_dom"/>
</dbReference>
<evidence type="ECO:0000259" key="1">
    <source>
        <dbReference type="PROSITE" id="PS51186"/>
    </source>
</evidence>
<evidence type="ECO:0000313" key="3">
    <source>
        <dbReference type="Proteomes" id="UP000306147"/>
    </source>
</evidence>
<reference evidence="2 3" key="1">
    <citation type="submission" date="2019-04" db="EMBL/GenBank/DDBJ databases">
        <title>Sphingomonas psychrotolerans sp. nov., isolated from soil in the Tianshan Mountains, Xinjiang, China.</title>
        <authorList>
            <person name="Luo Y."/>
            <person name="Sheng H."/>
        </authorList>
    </citation>
    <scope>NUCLEOTIDE SEQUENCE [LARGE SCALE GENOMIC DNA]</scope>
    <source>
        <strain evidence="2 3">ZFGT-11</strain>
    </source>
</reference>
<dbReference type="AlphaFoldDB" id="A0A4S1XIY6"/>
<comment type="caution">
    <text evidence="2">The sequence shown here is derived from an EMBL/GenBank/DDBJ whole genome shotgun (WGS) entry which is preliminary data.</text>
</comment>
<sequence length="194" mass="21507">MLGRADLSRAARRAVAGRVIETERLVLREPVTGDRDALVAMLTNQEVMAQLFPGMDETAADAVIAKHDRMRHERLGFLVAERRDDGTVVGFCGLKRGEPHAPIDGKIEAGWIIDLPWWRHGYAREAMEAVFAQAWGQIAEDRIYAITSAVNLKSQALMARLGMARLVDGDYLSATFPEGHELRPTVTFAIDRPA</sequence>
<dbReference type="PANTHER" id="PTHR43792:SF1">
    <property type="entry name" value="N-ACETYLTRANSFERASE DOMAIN-CONTAINING PROTEIN"/>
    <property type="match status" value="1"/>
</dbReference>
<dbReference type="PROSITE" id="PS51186">
    <property type="entry name" value="GNAT"/>
    <property type="match status" value="1"/>
</dbReference>
<dbReference type="PANTHER" id="PTHR43792">
    <property type="entry name" value="GNAT FAMILY, PUTATIVE (AFU_ORTHOLOGUE AFUA_3G00765)-RELATED-RELATED"/>
    <property type="match status" value="1"/>
</dbReference>
<dbReference type="CDD" id="cd04301">
    <property type="entry name" value="NAT_SF"/>
    <property type="match status" value="1"/>
</dbReference>
<protein>
    <submittedName>
        <fullName evidence="2">N-acetyltransferase</fullName>
    </submittedName>
</protein>
<feature type="domain" description="N-acetyltransferase" evidence="1">
    <location>
        <begin position="25"/>
        <end position="183"/>
    </location>
</feature>
<dbReference type="OrthoDB" id="6293260at2"/>
<dbReference type="InterPro" id="IPR016181">
    <property type="entry name" value="Acyl_CoA_acyltransferase"/>
</dbReference>
<dbReference type="SUPFAM" id="SSF55729">
    <property type="entry name" value="Acyl-CoA N-acyltransferases (Nat)"/>
    <property type="match status" value="1"/>
</dbReference>
<organism evidence="2 3">
    <name type="scientific">Sphingomonas gei</name>
    <dbReference type="NCBI Taxonomy" id="1395960"/>
    <lineage>
        <taxon>Bacteria</taxon>
        <taxon>Pseudomonadati</taxon>
        <taxon>Pseudomonadota</taxon>
        <taxon>Alphaproteobacteria</taxon>
        <taxon>Sphingomonadales</taxon>
        <taxon>Sphingomonadaceae</taxon>
        <taxon>Sphingomonas</taxon>
    </lineage>
</organism>
<dbReference type="Gene3D" id="3.40.630.30">
    <property type="match status" value="1"/>
</dbReference>
<dbReference type="GO" id="GO:0016747">
    <property type="term" value="F:acyltransferase activity, transferring groups other than amino-acyl groups"/>
    <property type="evidence" value="ECO:0007669"/>
    <property type="project" value="InterPro"/>
</dbReference>
<keyword evidence="2" id="KW-0808">Transferase</keyword>
<dbReference type="Proteomes" id="UP000306147">
    <property type="component" value="Unassembled WGS sequence"/>
</dbReference>
<dbReference type="InterPro" id="IPR051531">
    <property type="entry name" value="N-acetyltransferase"/>
</dbReference>
<dbReference type="Pfam" id="PF13302">
    <property type="entry name" value="Acetyltransf_3"/>
    <property type="match status" value="1"/>
</dbReference>
<name>A0A4S1XIY6_9SPHN</name>
<evidence type="ECO:0000313" key="2">
    <source>
        <dbReference type="EMBL" id="TGX56075.1"/>
    </source>
</evidence>
<dbReference type="EMBL" id="SRXT01000001">
    <property type="protein sequence ID" value="TGX56075.1"/>
    <property type="molecule type" value="Genomic_DNA"/>
</dbReference>